<gene>
    <name evidence="2" type="ORF">LAESUDRAFT_720660</name>
</gene>
<organism evidence="2 3">
    <name type="scientific">Laetiporus sulphureus 93-53</name>
    <dbReference type="NCBI Taxonomy" id="1314785"/>
    <lineage>
        <taxon>Eukaryota</taxon>
        <taxon>Fungi</taxon>
        <taxon>Dikarya</taxon>
        <taxon>Basidiomycota</taxon>
        <taxon>Agaricomycotina</taxon>
        <taxon>Agaricomycetes</taxon>
        <taxon>Polyporales</taxon>
        <taxon>Laetiporus</taxon>
    </lineage>
</organism>
<evidence type="ECO:0000313" key="2">
    <source>
        <dbReference type="EMBL" id="KZT11430.1"/>
    </source>
</evidence>
<dbReference type="GeneID" id="63824890"/>
<keyword evidence="1" id="KW-0812">Transmembrane</keyword>
<proteinExistence type="predicted"/>
<reference evidence="2 3" key="1">
    <citation type="journal article" date="2016" name="Mol. Biol. Evol.">
        <title>Comparative Genomics of Early-Diverging Mushroom-Forming Fungi Provides Insights into the Origins of Lignocellulose Decay Capabilities.</title>
        <authorList>
            <person name="Nagy L.G."/>
            <person name="Riley R."/>
            <person name="Tritt A."/>
            <person name="Adam C."/>
            <person name="Daum C."/>
            <person name="Floudas D."/>
            <person name="Sun H."/>
            <person name="Yadav J.S."/>
            <person name="Pangilinan J."/>
            <person name="Larsson K.H."/>
            <person name="Matsuura K."/>
            <person name="Barry K."/>
            <person name="Labutti K."/>
            <person name="Kuo R."/>
            <person name="Ohm R.A."/>
            <person name="Bhattacharya S.S."/>
            <person name="Shirouzu T."/>
            <person name="Yoshinaga Y."/>
            <person name="Martin F.M."/>
            <person name="Grigoriev I.V."/>
            <person name="Hibbett D.S."/>
        </authorList>
    </citation>
    <scope>NUCLEOTIDE SEQUENCE [LARGE SCALE GENOMIC DNA]</scope>
    <source>
        <strain evidence="2 3">93-53</strain>
    </source>
</reference>
<keyword evidence="1" id="KW-0472">Membrane</keyword>
<dbReference type="Proteomes" id="UP000076871">
    <property type="component" value="Unassembled WGS sequence"/>
</dbReference>
<sequence length="86" mass="9540">MHTDDRTVASLSAARCRADYGDHLFSDKIMVMSDRGLFARDTASLLVYSTHRWAAFLCFICCTCPCVVLGSRIALFAVPLIYGHAH</sequence>
<dbReference type="RefSeq" id="XP_040769170.1">
    <property type="nucleotide sequence ID" value="XM_040907861.1"/>
</dbReference>
<dbReference type="InParanoid" id="A0A165H9K2"/>
<dbReference type="OrthoDB" id="2758323at2759"/>
<dbReference type="EMBL" id="KV427607">
    <property type="protein sequence ID" value="KZT11430.1"/>
    <property type="molecule type" value="Genomic_DNA"/>
</dbReference>
<feature type="transmembrane region" description="Helical" evidence="1">
    <location>
        <begin position="53"/>
        <end position="82"/>
    </location>
</feature>
<evidence type="ECO:0000256" key="1">
    <source>
        <dbReference type="SAM" id="Phobius"/>
    </source>
</evidence>
<keyword evidence="1" id="KW-1133">Transmembrane helix</keyword>
<evidence type="ECO:0000313" key="3">
    <source>
        <dbReference type="Proteomes" id="UP000076871"/>
    </source>
</evidence>
<dbReference type="AlphaFoldDB" id="A0A165H9K2"/>
<accession>A0A165H9K2</accession>
<keyword evidence="3" id="KW-1185">Reference proteome</keyword>
<protein>
    <submittedName>
        <fullName evidence="2">Uncharacterized protein</fullName>
    </submittedName>
</protein>
<name>A0A165H9K2_9APHY</name>